<sequence>MPTTHRRSQEEYILDLDIPDRCAMSPPPTPEADKVVKSPPTIPANYKIKQKQTANWPIAPQTPSKTSHNLLFLLHSLTPKPYRFRTPPNTIADPH</sequence>
<evidence type="ECO:0000313" key="3">
    <source>
        <dbReference type="WBParaSite" id="nRc.2.0.1.t46853-RA"/>
    </source>
</evidence>
<accession>A0A915L8S9</accession>
<organism evidence="2 3">
    <name type="scientific">Romanomermis culicivorax</name>
    <name type="common">Nematode worm</name>
    <dbReference type="NCBI Taxonomy" id="13658"/>
    <lineage>
        <taxon>Eukaryota</taxon>
        <taxon>Metazoa</taxon>
        <taxon>Ecdysozoa</taxon>
        <taxon>Nematoda</taxon>
        <taxon>Enoplea</taxon>
        <taxon>Dorylaimia</taxon>
        <taxon>Mermithida</taxon>
        <taxon>Mermithoidea</taxon>
        <taxon>Mermithidae</taxon>
        <taxon>Romanomermis</taxon>
    </lineage>
</organism>
<dbReference type="AlphaFoldDB" id="A0A915L8S9"/>
<dbReference type="Proteomes" id="UP000887565">
    <property type="component" value="Unplaced"/>
</dbReference>
<protein>
    <submittedName>
        <fullName evidence="3">Uncharacterized protein</fullName>
    </submittedName>
</protein>
<proteinExistence type="predicted"/>
<reference evidence="3" key="1">
    <citation type="submission" date="2022-11" db="UniProtKB">
        <authorList>
            <consortium name="WormBaseParasite"/>
        </authorList>
    </citation>
    <scope>IDENTIFICATION</scope>
</reference>
<keyword evidence="2" id="KW-1185">Reference proteome</keyword>
<evidence type="ECO:0000313" key="2">
    <source>
        <dbReference type="Proteomes" id="UP000887565"/>
    </source>
</evidence>
<name>A0A915L8S9_ROMCU</name>
<feature type="region of interest" description="Disordered" evidence="1">
    <location>
        <begin position="19"/>
        <end position="40"/>
    </location>
</feature>
<evidence type="ECO:0000256" key="1">
    <source>
        <dbReference type="SAM" id="MobiDB-lite"/>
    </source>
</evidence>
<dbReference type="WBParaSite" id="nRc.2.0.1.t46853-RA">
    <property type="protein sequence ID" value="nRc.2.0.1.t46853-RA"/>
    <property type="gene ID" value="nRc.2.0.1.g46853"/>
</dbReference>